<accession>D3PXY3</accession>
<dbReference type="CDD" id="cd06170">
    <property type="entry name" value="LuxR_C_like"/>
    <property type="match status" value="1"/>
</dbReference>
<dbReference type="PROSITE" id="PS50043">
    <property type="entry name" value="HTH_LUXR_2"/>
    <property type="match status" value="1"/>
</dbReference>
<gene>
    <name evidence="2" type="ordered locus">Snas_5682</name>
</gene>
<dbReference type="InterPro" id="IPR016032">
    <property type="entry name" value="Sig_transdc_resp-reg_C-effctor"/>
</dbReference>
<dbReference type="SUPFAM" id="SSF46894">
    <property type="entry name" value="C-terminal effector domain of the bipartite response regulators"/>
    <property type="match status" value="1"/>
</dbReference>
<dbReference type="Proteomes" id="UP000000844">
    <property type="component" value="Chromosome"/>
</dbReference>
<reference evidence="2 3" key="1">
    <citation type="journal article" date="2009" name="Stand. Genomic Sci.">
        <title>Complete genome sequence of Stackebrandtia nassauensis type strain (LLR-40K-21).</title>
        <authorList>
            <person name="Munk C."/>
            <person name="Lapidus A."/>
            <person name="Copeland A."/>
            <person name="Jando M."/>
            <person name="Mayilraj S."/>
            <person name="Glavina Del Rio T."/>
            <person name="Nolan M."/>
            <person name="Chen F."/>
            <person name="Lucas S."/>
            <person name="Tice H."/>
            <person name="Cheng J.F."/>
            <person name="Han C."/>
            <person name="Detter J.C."/>
            <person name="Bruce D."/>
            <person name="Goodwin L."/>
            <person name="Chain P."/>
            <person name="Pitluck S."/>
            <person name="Goker M."/>
            <person name="Ovchinikova G."/>
            <person name="Pati A."/>
            <person name="Ivanova N."/>
            <person name="Mavromatis K."/>
            <person name="Chen A."/>
            <person name="Palaniappan K."/>
            <person name="Land M."/>
            <person name="Hauser L."/>
            <person name="Chang Y.J."/>
            <person name="Jeffries C.D."/>
            <person name="Bristow J."/>
            <person name="Eisen J.A."/>
            <person name="Markowitz V."/>
            <person name="Hugenholtz P."/>
            <person name="Kyrpides N.C."/>
            <person name="Klenk H.P."/>
        </authorList>
    </citation>
    <scope>NUCLEOTIDE SEQUENCE [LARGE SCALE GENOMIC DNA]</scope>
    <source>
        <strain evidence="3">DSM 44728 / CIP 108903 / NRRL B-16338 / NBRC 102104 / LLR-40K-21</strain>
    </source>
</reference>
<dbReference type="STRING" id="446470.Snas_5682"/>
<name>D3PXY3_STANL</name>
<feature type="domain" description="HTH luxR-type" evidence="1">
    <location>
        <begin position="272"/>
        <end position="337"/>
    </location>
</feature>
<dbReference type="Pfam" id="PF00196">
    <property type="entry name" value="GerE"/>
    <property type="match status" value="1"/>
</dbReference>
<protein>
    <submittedName>
        <fullName evidence="2">Transcriptional regulator, LuxR family</fullName>
    </submittedName>
</protein>
<dbReference type="HOGENOM" id="CLU_056943_2_0_11"/>
<dbReference type="InterPro" id="IPR000792">
    <property type="entry name" value="Tscrpt_reg_LuxR_C"/>
</dbReference>
<dbReference type="OrthoDB" id="5932488at2"/>
<dbReference type="PRINTS" id="PR00038">
    <property type="entry name" value="HTHLUXR"/>
</dbReference>
<evidence type="ECO:0000259" key="1">
    <source>
        <dbReference type="PROSITE" id="PS50043"/>
    </source>
</evidence>
<dbReference type="PANTHER" id="PTHR34293">
    <property type="entry name" value="HTH-TYPE TRANSCRIPTIONAL REGULATOR TRMBL2"/>
    <property type="match status" value="1"/>
</dbReference>
<dbReference type="SUPFAM" id="SSF46785">
    <property type="entry name" value="Winged helix' DNA-binding domain"/>
    <property type="match status" value="1"/>
</dbReference>
<dbReference type="InterPro" id="IPR051797">
    <property type="entry name" value="TrmB-like"/>
</dbReference>
<dbReference type="InterPro" id="IPR036390">
    <property type="entry name" value="WH_DNA-bd_sf"/>
</dbReference>
<dbReference type="GO" id="GO:0006355">
    <property type="term" value="P:regulation of DNA-templated transcription"/>
    <property type="evidence" value="ECO:0007669"/>
    <property type="project" value="InterPro"/>
</dbReference>
<dbReference type="SMART" id="SM00421">
    <property type="entry name" value="HTH_LUXR"/>
    <property type="match status" value="1"/>
</dbReference>
<evidence type="ECO:0000313" key="3">
    <source>
        <dbReference type="Proteomes" id="UP000000844"/>
    </source>
</evidence>
<evidence type="ECO:0000313" key="2">
    <source>
        <dbReference type="EMBL" id="ADD45312.1"/>
    </source>
</evidence>
<dbReference type="GO" id="GO:0003677">
    <property type="term" value="F:DNA binding"/>
    <property type="evidence" value="ECO:0007669"/>
    <property type="project" value="InterPro"/>
</dbReference>
<dbReference type="AlphaFoldDB" id="D3PXY3"/>
<proteinExistence type="predicted"/>
<organism evidence="2 3">
    <name type="scientific">Stackebrandtia nassauensis (strain DSM 44728 / CIP 108903 / NRRL B-16338 / NBRC 102104 / LLR-40K-21)</name>
    <dbReference type="NCBI Taxonomy" id="446470"/>
    <lineage>
        <taxon>Bacteria</taxon>
        <taxon>Bacillati</taxon>
        <taxon>Actinomycetota</taxon>
        <taxon>Actinomycetes</taxon>
        <taxon>Glycomycetales</taxon>
        <taxon>Glycomycetaceae</taxon>
        <taxon>Stackebrandtia</taxon>
    </lineage>
</organism>
<dbReference type="eggNOG" id="COG2197">
    <property type="taxonomic scope" value="Bacteria"/>
</dbReference>
<dbReference type="PANTHER" id="PTHR34293:SF1">
    <property type="entry name" value="HTH-TYPE TRANSCRIPTIONAL REGULATOR TRMBL2"/>
    <property type="match status" value="1"/>
</dbReference>
<keyword evidence="3" id="KW-1185">Reference proteome</keyword>
<sequence length="341" mass="36537">MGIPKLMDHSGIMSTMPRSWQRLLDGVGLTAAAERVYRAILADPRASPATLAEAAAVDAAALPELCELLRGLGLIDTEDDGTARPVDPRIGMSALLRRQQDGIERAVAAVTDLTDDFLDGQTRIGASPLTELVRGRHHLETTIRALITSARSEVAVLDTPPYAAANSIEPAEEFSLESGVSNRAIYAAEVLENPELYDNIRKMTAAGEQARMLPEVPLKLLVVDGSRALLPITLEGDVSNSAVLVHPSALTTALTALFEALWAKALPIFDPVGATHGPLDPEERELLGMLASGVKDEAIARRLGISNRTVSRRVNRLLERLGAANRFQAGLQAARQGWLEG</sequence>
<dbReference type="KEGG" id="sna:Snas_5682"/>
<dbReference type="Gene3D" id="1.10.10.10">
    <property type="entry name" value="Winged helix-like DNA-binding domain superfamily/Winged helix DNA-binding domain"/>
    <property type="match status" value="2"/>
</dbReference>
<dbReference type="InterPro" id="IPR036388">
    <property type="entry name" value="WH-like_DNA-bd_sf"/>
</dbReference>
<dbReference type="EMBL" id="CP001778">
    <property type="protein sequence ID" value="ADD45312.1"/>
    <property type="molecule type" value="Genomic_DNA"/>
</dbReference>